<dbReference type="EMBL" id="QKRX01000003">
    <property type="protein sequence ID" value="RAU18984.1"/>
    <property type="molecule type" value="Genomic_DNA"/>
</dbReference>
<name>A0A364NPL1_9GAMM</name>
<dbReference type="SUPFAM" id="SSF56935">
    <property type="entry name" value="Porins"/>
    <property type="match status" value="1"/>
</dbReference>
<evidence type="ECO:0000256" key="1">
    <source>
        <dbReference type="SAM" id="SignalP"/>
    </source>
</evidence>
<organism evidence="2 3">
    <name type="scientific">Nitrincola tibetensis</name>
    <dbReference type="NCBI Taxonomy" id="2219697"/>
    <lineage>
        <taxon>Bacteria</taxon>
        <taxon>Pseudomonadati</taxon>
        <taxon>Pseudomonadota</taxon>
        <taxon>Gammaproteobacteria</taxon>
        <taxon>Oceanospirillales</taxon>
        <taxon>Oceanospirillaceae</taxon>
        <taxon>Nitrincola</taxon>
    </lineage>
</organism>
<evidence type="ECO:0000313" key="3">
    <source>
        <dbReference type="Proteomes" id="UP000250744"/>
    </source>
</evidence>
<dbReference type="Proteomes" id="UP000250744">
    <property type="component" value="Unassembled WGS sequence"/>
</dbReference>
<dbReference type="RefSeq" id="WP_112158372.1">
    <property type="nucleotide sequence ID" value="NZ_QKRX01000003.1"/>
</dbReference>
<sequence>MKTFFFIIATLCMTASFASSANERPWHINGFGSLGITHHTQDGVGYRRNLEQARYARSGHLNTNTDSNLGLQIGYEAHPKLYFMAQSVLRLDDKGRWAPMIPFAFTKYQFDNSHELRLGRLSLDIYTDGDSRHLGYAYTSIRPSPDIYGQIMYDHFDGFDYVIPLSINDFIFKTKVYAGRVRGNYFLQDRSFSAGKGYVYGATFDWSSADVSMRFAIGQIHRRNANDYENTANDLRALGRLPFPGLSAATGYADELERNSKISFLGIGGKWDKGPYSHTFIATKFNYSTFPSNDGWAAMLESSYRVGQFKPYVGFSYINITPKDKPLSFPSGPGLPDLSQAETTYTLATRYLATDKKTLTLGLRYDVTPSAALKFQFDRIEADKSALLKDFDTPLLRNKNLNLYSLSLDYIF</sequence>
<keyword evidence="3" id="KW-1185">Reference proteome</keyword>
<proteinExistence type="predicted"/>
<evidence type="ECO:0000313" key="2">
    <source>
        <dbReference type="EMBL" id="RAU18984.1"/>
    </source>
</evidence>
<reference evidence="2 3" key="1">
    <citation type="submission" date="2018-06" db="EMBL/GenBank/DDBJ databases">
        <title>Nitrincola tibetense sp. nov., isolated from Lake XuguoCo on Tibetan Plateau.</title>
        <authorList>
            <person name="Xing P."/>
        </authorList>
    </citation>
    <scope>NUCLEOTIDE SEQUENCE [LARGE SCALE GENOMIC DNA]</scope>
    <source>
        <strain evidence="3">xg18</strain>
    </source>
</reference>
<accession>A0A364NPL1</accession>
<evidence type="ECO:0008006" key="4">
    <source>
        <dbReference type="Google" id="ProtNLM"/>
    </source>
</evidence>
<comment type="caution">
    <text evidence="2">The sequence shown here is derived from an EMBL/GenBank/DDBJ whole genome shotgun (WGS) entry which is preliminary data.</text>
</comment>
<keyword evidence="1" id="KW-0732">Signal</keyword>
<feature type="signal peptide" evidence="1">
    <location>
        <begin position="1"/>
        <end position="21"/>
    </location>
</feature>
<protein>
    <recommendedName>
        <fullName evidence="4">Porin</fullName>
    </recommendedName>
</protein>
<dbReference type="OrthoDB" id="197869at2"/>
<gene>
    <name evidence="2" type="ORF">DN062_05800</name>
</gene>
<feature type="chain" id="PRO_5016702523" description="Porin" evidence="1">
    <location>
        <begin position="22"/>
        <end position="412"/>
    </location>
</feature>
<dbReference type="AlphaFoldDB" id="A0A364NPL1"/>